<dbReference type="Gene3D" id="3.40.50.2300">
    <property type="match status" value="1"/>
</dbReference>
<dbReference type="InterPro" id="IPR052893">
    <property type="entry name" value="TCS_response_regulator"/>
</dbReference>
<name>A0ABS9V776_9BACT</name>
<dbReference type="InterPro" id="IPR001789">
    <property type="entry name" value="Sig_transdc_resp-reg_receiver"/>
</dbReference>
<keyword evidence="1" id="KW-0597">Phosphoprotein</keyword>
<dbReference type="EMBL" id="JAKZGO010000001">
    <property type="protein sequence ID" value="MCH7412264.1"/>
    <property type="molecule type" value="Genomic_DNA"/>
</dbReference>
<evidence type="ECO:0000313" key="4">
    <source>
        <dbReference type="Proteomes" id="UP001165430"/>
    </source>
</evidence>
<evidence type="ECO:0000313" key="3">
    <source>
        <dbReference type="EMBL" id="MCH7412264.1"/>
    </source>
</evidence>
<keyword evidence="4" id="KW-1185">Reference proteome</keyword>
<proteinExistence type="predicted"/>
<protein>
    <submittedName>
        <fullName evidence="3">Response regulator</fullName>
    </submittedName>
</protein>
<dbReference type="RefSeq" id="WP_241409689.1">
    <property type="nucleotide sequence ID" value="NZ_JAKZGO010000001.1"/>
</dbReference>
<dbReference type="Pfam" id="PF00072">
    <property type="entry name" value="Response_reg"/>
    <property type="match status" value="1"/>
</dbReference>
<dbReference type="PANTHER" id="PTHR44520:SF2">
    <property type="entry name" value="RESPONSE REGULATOR RCP1"/>
    <property type="match status" value="1"/>
</dbReference>
<comment type="caution">
    <text evidence="3">The sequence shown here is derived from an EMBL/GenBank/DDBJ whole genome shotgun (WGS) entry which is preliminary data.</text>
</comment>
<reference evidence="3" key="1">
    <citation type="submission" date="2022-03" db="EMBL/GenBank/DDBJ databases">
        <title>De novo assembled genomes of Belliella spp. (Cyclobacteriaceae) strains.</title>
        <authorList>
            <person name="Szabo A."/>
            <person name="Korponai K."/>
            <person name="Felfoldi T."/>
        </authorList>
    </citation>
    <scope>NUCLEOTIDE SEQUENCE</scope>
    <source>
        <strain evidence="3">DSM 111903</strain>
    </source>
</reference>
<accession>A0ABS9V776</accession>
<feature type="domain" description="Response regulatory" evidence="2">
    <location>
        <begin position="4"/>
        <end position="127"/>
    </location>
</feature>
<evidence type="ECO:0000256" key="1">
    <source>
        <dbReference type="PROSITE-ProRule" id="PRU00169"/>
    </source>
</evidence>
<dbReference type="InterPro" id="IPR011006">
    <property type="entry name" value="CheY-like_superfamily"/>
</dbReference>
<sequence>MKYDILIVDDEEIIIKLVKHLVIKSGLHSNPKGFIGGIDALEYLNALNNSNTTQIILLDINMPNFDGWDFLGILEKSQINVPIHVIIITSSINKSDKEKASLFKMVSSYIEKPVSMQNMEQIKELKFLKSLSENY</sequence>
<dbReference type="PANTHER" id="PTHR44520">
    <property type="entry name" value="RESPONSE REGULATOR RCP1-RELATED"/>
    <property type="match status" value="1"/>
</dbReference>
<dbReference type="Proteomes" id="UP001165430">
    <property type="component" value="Unassembled WGS sequence"/>
</dbReference>
<dbReference type="SUPFAM" id="SSF52172">
    <property type="entry name" value="CheY-like"/>
    <property type="match status" value="1"/>
</dbReference>
<evidence type="ECO:0000259" key="2">
    <source>
        <dbReference type="PROSITE" id="PS50110"/>
    </source>
</evidence>
<feature type="modified residue" description="4-aspartylphosphate" evidence="1">
    <location>
        <position position="59"/>
    </location>
</feature>
<gene>
    <name evidence="3" type="ORF">MM213_02115</name>
</gene>
<dbReference type="PROSITE" id="PS50110">
    <property type="entry name" value="RESPONSE_REGULATORY"/>
    <property type="match status" value="1"/>
</dbReference>
<dbReference type="SMART" id="SM00448">
    <property type="entry name" value="REC"/>
    <property type="match status" value="1"/>
</dbReference>
<organism evidence="3 4">
    <name type="scientific">Belliella alkalica</name>
    <dbReference type="NCBI Taxonomy" id="1730871"/>
    <lineage>
        <taxon>Bacteria</taxon>
        <taxon>Pseudomonadati</taxon>
        <taxon>Bacteroidota</taxon>
        <taxon>Cytophagia</taxon>
        <taxon>Cytophagales</taxon>
        <taxon>Cyclobacteriaceae</taxon>
        <taxon>Belliella</taxon>
    </lineage>
</organism>